<dbReference type="InterPro" id="IPR015947">
    <property type="entry name" value="PUA-like_sf"/>
</dbReference>
<feature type="compositionally biased region" description="Polar residues" evidence="1">
    <location>
        <begin position="283"/>
        <end position="302"/>
    </location>
</feature>
<accession>A0A553I2B6</accession>
<dbReference type="SUPFAM" id="SSF88697">
    <property type="entry name" value="PUA domain-like"/>
    <property type="match status" value="1"/>
</dbReference>
<feature type="compositionally biased region" description="Polar residues" evidence="1">
    <location>
        <begin position="762"/>
        <end position="771"/>
    </location>
</feature>
<keyword evidence="3" id="KW-1185">Reference proteome</keyword>
<feature type="compositionally biased region" description="Basic residues" evidence="1">
    <location>
        <begin position="37"/>
        <end position="50"/>
    </location>
</feature>
<feature type="compositionally biased region" description="Low complexity" evidence="1">
    <location>
        <begin position="147"/>
        <end position="157"/>
    </location>
</feature>
<feature type="compositionally biased region" description="Polar residues" evidence="1">
    <location>
        <begin position="7"/>
        <end position="22"/>
    </location>
</feature>
<feature type="compositionally biased region" description="Acidic residues" evidence="1">
    <location>
        <begin position="507"/>
        <end position="524"/>
    </location>
</feature>
<feature type="compositionally biased region" description="Low complexity" evidence="1">
    <location>
        <begin position="787"/>
        <end position="799"/>
    </location>
</feature>
<feature type="compositionally biased region" description="Basic and acidic residues" evidence="1">
    <location>
        <begin position="174"/>
        <end position="195"/>
    </location>
</feature>
<evidence type="ECO:0000256" key="1">
    <source>
        <dbReference type="SAM" id="MobiDB-lite"/>
    </source>
</evidence>
<feature type="region of interest" description="Disordered" evidence="1">
    <location>
        <begin position="695"/>
        <end position="866"/>
    </location>
</feature>
<dbReference type="EMBL" id="VFLP01000023">
    <property type="protein sequence ID" value="TRX94348.1"/>
    <property type="molecule type" value="Genomic_DNA"/>
</dbReference>
<gene>
    <name evidence="2" type="ORF">FHL15_004815</name>
</gene>
<feature type="compositionally biased region" description="Polar residues" evidence="1">
    <location>
        <begin position="57"/>
        <end position="68"/>
    </location>
</feature>
<evidence type="ECO:0000313" key="2">
    <source>
        <dbReference type="EMBL" id="TRX94348.1"/>
    </source>
</evidence>
<feature type="compositionally biased region" description="Acidic residues" evidence="1">
    <location>
        <begin position="345"/>
        <end position="369"/>
    </location>
</feature>
<evidence type="ECO:0000313" key="3">
    <source>
        <dbReference type="Proteomes" id="UP000319160"/>
    </source>
</evidence>
<feature type="compositionally biased region" description="Polar residues" evidence="1">
    <location>
        <begin position="695"/>
        <end position="706"/>
    </location>
</feature>
<feature type="compositionally biased region" description="Polar residues" evidence="1">
    <location>
        <begin position="712"/>
        <end position="723"/>
    </location>
</feature>
<proteinExistence type="predicted"/>
<dbReference type="AlphaFoldDB" id="A0A553I2B6"/>
<feature type="compositionally biased region" description="Polar residues" evidence="1">
    <location>
        <begin position="828"/>
        <end position="841"/>
    </location>
</feature>
<reference evidence="3" key="1">
    <citation type="submission" date="2019-06" db="EMBL/GenBank/DDBJ databases">
        <title>Draft genome sequence of the griseofulvin-producing fungus Xylaria cubensis strain G536.</title>
        <authorList>
            <person name="Mead M.E."/>
            <person name="Raja H.A."/>
            <person name="Steenwyk J.L."/>
            <person name="Knowles S.L."/>
            <person name="Oberlies N.H."/>
            <person name="Rokas A."/>
        </authorList>
    </citation>
    <scope>NUCLEOTIDE SEQUENCE [LARGE SCALE GENOMIC DNA]</scope>
    <source>
        <strain evidence="3">G536</strain>
    </source>
</reference>
<dbReference type="Proteomes" id="UP000319160">
    <property type="component" value="Unassembled WGS sequence"/>
</dbReference>
<organism evidence="2 3">
    <name type="scientific">Xylaria flabelliformis</name>
    <dbReference type="NCBI Taxonomy" id="2512241"/>
    <lineage>
        <taxon>Eukaryota</taxon>
        <taxon>Fungi</taxon>
        <taxon>Dikarya</taxon>
        <taxon>Ascomycota</taxon>
        <taxon>Pezizomycotina</taxon>
        <taxon>Sordariomycetes</taxon>
        <taxon>Xylariomycetidae</taxon>
        <taxon>Xylariales</taxon>
        <taxon>Xylariaceae</taxon>
        <taxon>Xylaria</taxon>
    </lineage>
</organism>
<sequence>MGRITMPATTQSRGKSSATTIYKPTPAAPKQKEFSYRRRSVKKTYGRSRPKREMKQETLTQMDFTSSAMRDFIDLDDDDEKAEEKGEKEQDEDEDEETKLIELEPPRPAEKVKVKANSRSSRRRTAGEELDADEKLRKSKRRKTLGDSPDSYPSSSYHTQTLTQMLSTNDSEEDPWRIEDSQDLEDSKLVMETPRKPSSYHGKSEAQENVASVPSLVLSVTPANRQKRTEVPSSNSPQTPILLRYSPPSHHSPLMAKSTNVGAPSPILKPPRKWPRDSVVPDSYSTAHDSSPVPSEKSTVKATPSKKLRFNIPEDKENITPGRTKPKSPKPKSQPTGRRPLQEVPDSDEDLDEEDPDETEYETEDDEFGAQDPESPTPKRFLNVPPTKDTEPELEPSQIGDHPLEGAIEQVVPSESRLPSRELGLDDEITSVPDYESESGASSDSGLEVQDPHLERLDVVTSNQELDQEPDTEVEAQTPETPRAKEGVIESGSTFVVEQTGEPSPSEQDENENEDNEEDEEDELSPSQNYLYTQGLESQRLPLDSIRALGPQTPHSDIMVSLHPEHIAKIVDRSKNHEFRAWKIPQPVSRIWIYITRPECELKYMCRFSEAKVPGEIEDDEGVGNIEFNQGKKSAKFAYEILQVYELNNPVSLDEMKRKGWVKGAPQKYTYIPPAVVGELTANLRCALFEDKPQSQSASHQGVSESQELKAQLQSDADYSTQHYSEETMDEIIPASQTPRKNSESSKGEANTQDFARPTLSRIFSTSSSTGLPPFPPSQRQRNLVRASQATTVSQASSSPVMTPRRTGRHPIPLPSSSPTALRRIHSSLRSSQFPTTSQMLPDSLLNDDIQEPPPIIWDSADEHSD</sequence>
<comment type="caution">
    <text evidence="2">The sequence shown here is derived from an EMBL/GenBank/DDBJ whole genome shotgun (WGS) entry which is preliminary data.</text>
</comment>
<feature type="region of interest" description="Disordered" evidence="1">
    <location>
        <begin position="1"/>
        <end position="525"/>
    </location>
</feature>
<protein>
    <submittedName>
        <fullName evidence="2">Uncharacterized protein</fullName>
    </submittedName>
</protein>
<feature type="compositionally biased region" description="Polar residues" evidence="1">
    <location>
        <begin position="158"/>
        <end position="169"/>
    </location>
</feature>
<feature type="compositionally biased region" description="Basic and acidic residues" evidence="1">
    <location>
        <begin position="98"/>
        <end position="113"/>
    </location>
</feature>
<feature type="compositionally biased region" description="Basic residues" evidence="1">
    <location>
        <begin position="114"/>
        <end position="124"/>
    </location>
</feature>
<dbReference type="OrthoDB" id="2149705at2759"/>
<name>A0A553I2B6_9PEZI</name>